<organism evidence="8 9">
    <name type="scientific">Geotrichum candidum</name>
    <name type="common">Oospora lactis</name>
    <name type="synonym">Dipodascus geotrichum</name>
    <dbReference type="NCBI Taxonomy" id="1173061"/>
    <lineage>
        <taxon>Eukaryota</taxon>
        <taxon>Fungi</taxon>
        <taxon>Dikarya</taxon>
        <taxon>Ascomycota</taxon>
        <taxon>Saccharomycotina</taxon>
        <taxon>Dipodascomycetes</taxon>
        <taxon>Dipodascales</taxon>
        <taxon>Dipodascaceae</taxon>
        <taxon>Geotrichum</taxon>
    </lineage>
</organism>
<evidence type="ECO:0000313" key="9">
    <source>
        <dbReference type="Proteomes" id="UP000242525"/>
    </source>
</evidence>
<gene>
    <name evidence="8" type="ORF">BN980_GECA26s00758g</name>
</gene>
<evidence type="ECO:0000256" key="6">
    <source>
        <dbReference type="SAM" id="Coils"/>
    </source>
</evidence>
<evidence type="ECO:0000256" key="1">
    <source>
        <dbReference type="ARBA" id="ARBA00022408"/>
    </source>
</evidence>
<keyword evidence="3" id="KW-0804">Transcription</keyword>
<dbReference type="Proteomes" id="UP000242525">
    <property type="component" value="Unassembled WGS sequence"/>
</dbReference>
<accession>A0A0J9XKC7</accession>
<feature type="domain" description="YEATS" evidence="7">
    <location>
        <begin position="7"/>
        <end position="157"/>
    </location>
</feature>
<evidence type="ECO:0000256" key="2">
    <source>
        <dbReference type="ARBA" id="ARBA00023015"/>
    </source>
</evidence>
<evidence type="ECO:0000256" key="5">
    <source>
        <dbReference type="PROSITE-ProRule" id="PRU00376"/>
    </source>
</evidence>
<proteinExistence type="predicted"/>
<feature type="coiled-coil region" evidence="6">
    <location>
        <begin position="181"/>
        <end position="215"/>
    </location>
</feature>
<dbReference type="InterPro" id="IPR005033">
    <property type="entry name" value="YEATS"/>
</dbReference>
<dbReference type="InterPro" id="IPR055129">
    <property type="entry name" value="YEATS_dom"/>
</dbReference>
<dbReference type="InterPro" id="IPR038704">
    <property type="entry name" value="YEAST_sf"/>
</dbReference>
<evidence type="ECO:0000313" key="8">
    <source>
        <dbReference type="EMBL" id="CDO57872.1"/>
    </source>
</evidence>
<dbReference type="GO" id="GO:0006355">
    <property type="term" value="P:regulation of DNA-templated transcription"/>
    <property type="evidence" value="ECO:0007669"/>
    <property type="project" value="InterPro"/>
</dbReference>
<dbReference type="Gene3D" id="2.60.40.1970">
    <property type="entry name" value="YEATS domain"/>
    <property type="match status" value="1"/>
</dbReference>
<sequence length="225" mass="25643">MAPSQKRVKNIAISKPILYGNTAEPLGNTKTPDMPVDHTHRWTIFLRDPNGQDLSKIIKKVIFKLHDTYPNPSRSIESPPFEVTETGWGEFEITLKIFFVPESAEKTIMLYHHLKLHPYGPGSEKVPPGTQPVASYIYDELVFNEPTEAMFELLTAKPGAILPAVKSPDHQYSQQTENEELDRLSSGLEKVYNQVKKIKDQIKYLEKEKQALEQNTVVPAIENFR</sequence>
<dbReference type="CDD" id="cd16908">
    <property type="entry name" value="YEATS_Yaf9_like"/>
    <property type="match status" value="1"/>
</dbReference>
<evidence type="ECO:0000256" key="3">
    <source>
        <dbReference type="ARBA" id="ARBA00023163"/>
    </source>
</evidence>
<reference evidence="8" key="1">
    <citation type="submission" date="2014-03" db="EMBL/GenBank/DDBJ databases">
        <authorList>
            <person name="Casaregola S."/>
        </authorList>
    </citation>
    <scope>NUCLEOTIDE SEQUENCE [LARGE SCALE GENOMIC DNA]</scope>
    <source>
        <strain evidence="8">CLIB 918</strain>
    </source>
</reference>
<dbReference type="GO" id="GO:0005634">
    <property type="term" value="C:nucleus"/>
    <property type="evidence" value="ECO:0007669"/>
    <property type="project" value="UniProtKB-SubCell"/>
</dbReference>
<protein>
    <recommendedName>
        <fullName evidence="1">Protein AF-9 homolog</fullName>
    </recommendedName>
</protein>
<name>A0A0J9XKC7_GEOCN</name>
<comment type="caution">
    <text evidence="8">The sequence shown here is derived from an EMBL/GenBank/DDBJ whole genome shotgun (WGS) entry which is preliminary data.</text>
</comment>
<dbReference type="OrthoDB" id="16041at2759"/>
<dbReference type="EMBL" id="CCBN010000026">
    <property type="protein sequence ID" value="CDO57872.1"/>
    <property type="molecule type" value="Genomic_DNA"/>
</dbReference>
<dbReference type="AlphaFoldDB" id="A0A0J9XKC7"/>
<dbReference type="GO" id="GO:0000785">
    <property type="term" value="C:chromatin"/>
    <property type="evidence" value="ECO:0007669"/>
    <property type="project" value="UniProtKB-ARBA"/>
</dbReference>
<evidence type="ECO:0000259" key="7">
    <source>
        <dbReference type="PROSITE" id="PS51037"/>
    </source>
</evidence>
<keyword evidence="9" id="KW-1185">Reference proteome</keyword>
<dbReference type="PANTHER" id="PTHR47573">
    <property type="entry name" value="PROTEIN AF-9 HOMOLOG"/>
    <property type="match status" value="1"/>
</dbReference>
<keyword evidence="4 5" id="KW-0539">Nucleus</keyword>
<dbReference type="PANTHER" id="PTHR47573:SF1">
    <property type="entry name" value="PROTEIN AF-9 HOMOLOG"/>
    <property type="match status" value="1"/>
</dbReference>
<dbReference type="STRING" id="1173061.A0A0J9XKC7"/>
<dbReference type="PROSITE" id="PS51037">
    <property type="entry name" value="YEATS"/>
    <property type="match status" value="1"/>
</dbReference>
<keyword evidence="6" id="KW-0175">Coiled coil</keyword>
<comment type="subcellular location">
    <subcellularLocation>
        <location evidence="5">Nucleus</location>
    </subcellularLocation>
</comment>
<dbReference type="Pfam" id="PF03366">
    <property type="entry name" value="YEATS"/>
    <property type="match status" value="1"/>
</dbReference>
<keyword evidence="2" id="KW-0805">Transcription regulation</keyword>
<evidence type="ECO:0000256" key="4">
    <source>
        <dbReference type="ARBA" id="ARBA00023242"/>
    </source>
</evidence>